<dbReference type="SMART" id="SM00050">
    <property type="entry name" value="DISIN"/>
    <property type="match status" value="1"/>
</dbReference>
<dbReference type="FunFam" id="3.40.390.10:FF:000002">
    <property type="entry name" value="Disintegrin and metalloproteinase domain-containing protein 22"/>
    <property type="match status" value="1"/>
</dbReference>
<feature type="disulfide bond" evidence="7">
    <location>
        <begin position="526"/>
        <end position="535"/>
    </location>
</feature>
<dbReference type="PROSITE" id="PS50026">
    <property type="entry name" value="EGF_3"/>
    <property type="match status" value="1"/>
</dbReference>
<feature type="transmembrane region" description="Helical" evidence="10">
    <location>
        <begin position="42"/>
        <end position="64"/>
    </location>
</feature>
<feature type="domain" description="EGF-like" evidence="11">
    <location>
        <begin position="504"/>
        <end position="536"/>
    </location>
</feature>
<protein>
    <submittedName>
        <fullName evidence="14">ADAM metallopeptidase domain 12</fullName>
    </submittedName>
</protein>
<dbReference type="GO" id="GO:0046872">
    <property type="term" value="F:metal ion binding"/>
    <property type="evidence" value="ECO:0007669"/>
    <property type="project" value="UniProtKB-KW"/>
</dbReference>
<dbReference type="InterPro" id="IPR018358">
    <property type="entry name" value="Disintegrin_CS"/>
</dbReference>
<dbReference type="Proteomes" id="UP000314982">
    <property type="component" value="Unassembled WGS sequence"/>
</dbReference>
<dbReference type="InterPro" id="IPR034027">
    <property type="entry name" value="Reprolysin_adamalysin"/>
</dbReference>
<feature type="binding site" evidence="8">
    <location>
        <position position="198"/>
    </location>
    <ligand>
        <name>Zn(2+)</name>
        <dbReference type="ChEBI" id="CHEBI:29105"/>
        <note>catalytic</note>
    </ligand>
</feature>
<dbReference type="SUPFAM" id="SSF55486">
    <property type="entry name" value="Metalloproteases ('zincins'), catalytic domain"/>
    <property type="match status" value="1"/>
</dbReference>
<dbReference type="InterPro" id="IPR024079">
    <property type="entry name" value="MetalloPept_cat_dom_sf"/>
</dbReference>
<dbReference type="GO" id="GO:0016020">
    <property type="term" value="C:membrane"/>
    <property type="evidence" value="ECO:0007669"/>
    <property type="project" value="UniProtKB-SubCell"/>
</dbReference>
<dbReference type="PROSITE" id="PS50214">
    <property type="entry name" value="DISINTEGRIN_2"/>
    <property type="match status" value="1"/>
</dbReference>
<keyword evidence="2 10" id="KW-0812">Transmembrane</keyword>
<evidence type="ECO:0000256" key="1">
    <source>
        <dbReference type="ARBA" id="ARBA00004167"/>
    </source>
</evidence>
<feature type="domain" description="Disintegrin" evidence="12">
    <location>
        <begin position="272"/>
        <end position="358"/>
    </location>
</feature>
<feature type="compositionally biased region" description="Polar residues" evidence="9">
    <location>
        <begin position="642"/>
        <end position="656"/>
    </location>
</feature>
<dbReference type="PROSITE" id="PS50215">
    <property type="entry name" value="ADAM_MEPRO"/>
    <property type="match status" value="1"/>
</dbReference>
<evidence type="ECO:0000313" key="15">
    <source>
        <dbReference type="Proteomes" id="UP000314982"/>
    </source>
</evidence>
<dbReference type="CDD" id="cd04269">
    <property type="entry name" value="ZnMc_adamalysin_II_like"/>
    <property type="match status" value="1"/>
</dbReference>
<proteinExistence type="predicted"/>
<evidence type="ECO:0000256" key="8">
    <source>
        <dbReference type="PROSITE-ProRule" id="PRU00276"/>
    </source>
</evidence>
<dbReference type="Pfam" id="PF00200">
    <property type="entry name" value="Disintegrin"/>
    <property type="match status" value="1"/>
</dbReference>
<evidence type="ECO:0000256" key="10">
    <source>
        <dbReference type="SAM" id="Phobius"/>
    </source>
</evidence>
<feature type="transmembrane region" description="Helical" evidence="10">
    <location>
        <begin position="558"/>
        <end position="578"/>
    </location>
</feature>
<feature type="disulfide bond" evidence="6">
    <location>
        <begin position="330"/>
        <end position="350"/>
    </location>
</feature>
<reference evidence="14" key="3">
    <citation type="submission" date="2025-09" db="UniProtKB">
        <authorList>
            <consortium name="Ensembl"/>
        </authorList>
    </citation>
    <scope>IDENTIFICATION</scope>
</reference>
<reference evidence="15" key="1">
    <citation type="submission" date="2018-06" db="EMBL/GenBank/DDBJ databases">
        <title>Genome assembly of Danube salmon.</title>
        <authorList>
            <person name="Macqueen D.J."/>
            <person name="Gundappa M.K."/>
        </authorList>
    </citation>
    <scope>NUCLEOTIDE SEQUENCE [LARGE SCALE GENOMIC DNA]</scope>
</reference>
<dbReference type="SMART" id="SM00608">
    <property type="entry name" value="ACR"/>
    <property type="match status" value="1"/>
</dbReference>
<dbReference type="GeneTree" id="ENSGT00940000155495"/>
<dbReference type="Gene3D" id="3.40.390.10">
    <property type="entry name" value="Collagenase (Catalytic Domain)"/>
    <property type="match status" value="1"/>
</dbReference>
<dbReference type="InterPro" id="IPR036436">
    <property type="entry name" value="Disintegrin_dom_sf"/>
</dbReference>
<evidence type="ECO:0000256" key="5">
    <source>
        <dbReference type="ARBA" id="ARBA00023157"/>
    </source>
</evidence>
<dbReference type="PANTHER" id="PTHR11905:SF112">
    <property type="entry name" value="DISINTEGRIN AND METALLOPROTEINASE DOMAIN-CONTAINING PROTEIN 12"/>
    <property type="match status" value="1"/>
</dbReference>
<keyword evidence="8" id="KW-0862">Zinc</keyword>
<dbReference type="GO" id="GO:0006508">
    <property type="term" value="P:proteolysis"/>
    <property type="evidence" value="ECO:0007669"/>
    <property type="project" value="InterPro"/>
</dbReference>
<dbReference type="PANTHER" id="PTHR11905">
    <property type="entry name" value="ADAM A DISINTEGRIN AND METALLOPROTEASE DOMAIN"/>
    <property type="match status" value="1"/>
</dbReference>
<evidence type="ECO:0000256" key="4">
    <source>
        <dbReference type="ARBA" id="ARBA00023136"/>
    </source>
</evidence>
<evidence type="ECO:0000256" key="3">
    <source>
        <dbReference type="ARBA" id="ARBA00022989"/>
    </source>
</evidence>
<dbReference type="PROSITE" id="PS00427">
    <property type="entry name" value="DISINTEGRIN_1"/>
    <property type="match status" value="1"/>
</dbReference>
<evidence type="ECO:0000259" key="11">
    <source>
        <dbReference type="PROSITE" id="PS50026"/>
    </source>
</evidence>
<feature type="binding site" evidence="8">
    <location>
        <position position="202"/>
    </location>
    <ligand>
        <name>Zn(2+)</name>
        <dbReference type="ChEBI" id="CHEBI:29105"/>
        <note>catalytic</note>
    </ligand>
</feature>
<evidence type="ECO:0000256" key="2">
    <source>
        <dbReference type="ARBA" id="ARBA00022692"/>
    </source>
</evidence>
<keyword evidence="3 10" id="KW-1133">Transmembrane helix</keyword>
<feature type="binding site" evidence="8">
    <location>
        <position position="208"/>
    </location>
    <ligand>
        <name>Zn(2+)</name>
        <dbReference type="ChEBI" id="CHEBI:29105"/>
        <note>catalytic</note>
    </ligand>
</feature>
<evidence type="ECO:0000259" key="13">
    <source>
        <dbReference type="PROSITE" id="PS50215"/>
    </source>
</evidence>
<dbReference type="PRINTS" id="PR00289">
    <property type="entry name" value="DISINTEGRIN"/>
</dbReference>
<accession>A0A4W5MJR3</accession>
<keyword evidence="15" id="KW-1185">Reference proteome</keyword>
<evidence type="ECO:0000256" key="6">
    <source>
        <dbReference type="PROSITE-ProRule" id="PRU00068"/>
    </source>
</evidence>
<reference evidence="14" key="2">
    <citation type="submission" date="2025-08" db="UniProtKB">
        <authorList>
            <consortium name="Ensembl"/>
        </authorList>
    </citation>
    <scope>IDENTIFICATION</scope>
</reference>
<organism evidence="14 15">
    <name type="scientific">Hucho hucho</name>
    <name type="common">huchen</name>
    <dbReference type="NCBI Taxonomy" id="62062"/>
    <lineage>
        <taxon>Eukaryota</taxon>
        <taxon>Metazoa</taxon>
        <taxon>Chordata</taxon>
        <taxon>Craniata</taxon>
        <taxon>Vertebrata</taxon>
        <taxon>Euteleostomi</taxon>
        <taxon>Actinopterygii</taxon>
        <taxon>Neopterygii</taxon>
        <taxon>Teleostei</taxon>
        <taxon>Protacanthopterygii</taxon>
        <taxon>Salmoniformes</taxon>
        <taxon>Salmonidae</taxon>
        <taxon>Salmoninae</taxon>
        <taxon>Hucho</taxon>
    </lineage>
</organism>
<comment type="subcellular location">
    <subcellularLocation>
        <location evidence="1">Membrane</location>
        <topology evidence="1">Single-pass membrane protein</topology>
    </subcellularLocation>
</comment>
<evidence type="ECO:0000313" key="14">
    <source>
        <dbReference type="Ensembl" id="ENSHHUP00000038083.1"/>
    </source>
</evidence>
<dbReference type="AlphaFoldDB" id="A0A4W5MJR3"/>
<feature type="active site" evidence="8">
    <location>
        <position position="199"/>
    </location>
</feature>
<keyword evidence="8" id="KW-0479">Metal-binding</keyword>
<feature type="domain" description="Peptidase M12B" evidence="13">
    <location>
        <begin position="75"/>
        <end position="264"/>
    </location>
</feature>
<dbReference type="InterPro" id="IPR001762">
    <property type="entry name" value="Disintegrin_dom"/>
</dbReference>
<feature type="disulfide bond" evidence="7">
    <location>
        <begin position="508"/>
        <end position="518"/>
    </location>
</feature>
<feature type="region of interest" description="Disordered" evidence="9">
    <location>
        <begin position="642"/>
        <end position="669"/>
    </location>
</feature>
<dbReference type="Gene3D" id="4.10.70.10">
    <property type="entry name" value="Disintegrin domain"/>
    <property type="match status" value="1"/>
</dbReference>
<keyword evidence="5 7" id="KW-1015">Disulfide bond</keyword>
<evidence type="ECO:0000256" key="9">
    <source>
        <dbReference type="SAM" id="MobiDB-lite"/>
    </source>
</evidence>
<dbReference type="InterPro" id="IPR001590">
    <property type="entry name" value="Peptidase_M12B"/>
</dbReference>
<evidence type="ECO:0000256" key="7">
    <source>
        <dbReference type="PROSITE-ProRule" id="PRU00076"/>
    </source>
</evidence>
<keyword evidence="4 10" id="KW-0472">Membrane</keyword>
<dbReference type="SUPFAM" id="SSF57552">
    <property type="entry name" value="Blood coagulation inhibitor (disintegrin)"/>
    <property type="match status" value="1"/>
</dbReference>
<dbReference type="InterPro" id="IPR000742">
    <property type="entry name" value="EGF"/>
</dbReference>
<dbReference type="InterPro" id="IPR006586">
    <property type="entry name" value="ADAM_Cys-rich"/>
</dbReference>
<keyword evidence="7" id="KW-0245">EGF-like domain</keyword>
<dbReference type="Ensembl" id="ENSHHUT00000039591.1">
    <property type="protein sequence ID" value="ENSHHUP00000038083.1"/>
    <property type="gene ID" value="ENSHHUG00000023755.1"/>
</dbReference>
<dbReference type="FunFam" id="4.10.70.10:FF:000001">
    <property type="entry name" value="Disintegrin and metalloproteinase domain-containing protein 22"/>
    <property type="match status" value="1"/>
</dbReference>
<comment type="caution">
    <text evidence="7">Lacks conserved residue(s) required for the propagation of feature annotation.</text>
</comment>
<evidence type="ECO:0000259" key="12">
    <source>
        <dbReference type="PROSITE" id="PS50214"/>
    </source>
</evidence>
<dbReference type="GO" id="GO:0004222">
    <property type="term" value="F:metalloendopeptidase activity"/>
    <property type="evidence" value="ECO:0007669"/>
    <property type="project" value="InterPro"/>
</dbReference>
<sequence>KKKPTVLLWGFFNGGKCPDVAMSHRHIVTLVQMILNPVCSTVYYVHYLVLISSTINVFLCLLISNNINPGLRVQFQKQGKDVERVKQRLAEIANYVDKFYRVLNIRVALVGLEVWSDSDKCPVTQDPFNTLHEFLDWRKVKLLPTKSHDNAQLISGVYFQGTTIGMAPIMSMCTVEQSGGIVMDHSDNPLGAAVTLAHELGHNFGMNHDTPERGCGCRMTVDRGGCIMTPSTGYPFPTVFSTCSKKDLAASLEKGVGMCLYNMPEVKVLYGGQKCGNGYVEEGEECDCGELEECMNPCCNATTCTLKGDAVCAHGQCCEDCRLKPAGTPCRESSNSCDLPEFCTGANPHCPANVYLHDGHSCHKVDGYCYNGICQTHEQQCITLWGPGAKPAPGICFERVNSAGDPYGNCGKDSKGLFAKCEARDAKCGKIQCQGGANRPVIGTNAVSIETNIPLQEGGRILCRGTHVYLGDDMPDPGLVLTGTTCGEGMMCLNRQCQNVSVFGVHQCSGKCSGRGVCNNKKNCHCEEHWAPPFCERAGFGGSLDSGPMRLSADSRGVAVVILATLLSLMGAGFLVFLKRKTLVRLLFTNKKTTMDKLRYSRTPPPTPVFNLMFWISRQNTFIEMLSLVEMLPLCLHRSVGSTRATSPSQTQSMYSSRRKPPAKPLAKPPGASVYKVGLFLLLS</sequence>
<dbReference type="STRING" id="62062.ENSHHUP00000038083"/>
<dbReference type="Pfam" id="PF01421">
    <property type="entry name" value="Reprolysin"/>
    <property type="match status" value="1"/>
</dbReference>
<name>A0A4W5MJR3_9TELE</name>
<dbReference type="Pfam" id="PF08516">
    <property type="entry name" value="ADAM_CR"/>
    <property type="match status" value="1"/>
</dbReference>